<accession>A0A3N4ZA38</accession>
<gene>
    <name evidence="2" type="ORF">EDD32_3677</name>
</gene>
<name>A0A3N4ZA38_9MICO</name>
<dbReference type="GO" id="GO:0019310">
    <property type="term" value="P:inositol catabolic process"/>
    <property type="evidence" value="ECO:0007669"/>
    <property type="project" value="InterPro"/>
</dbReference>
<protein>
    <submittedName>
        <fullName evidence="2">5-deoxyglucuronate isomerase</fullName>
    </submittedName>
</protein>
<comment type="caution">
    <text evidence="2">The sequence shown here is derived from an EMBL/GenBank/DDBJ whole genome shotgun (WGS) entry which is preliminary data.</text>
</comment>
<proteinExistence type="predicted"/>
<dbReference type="PANTHER" id="PTHR39193:SF1">
    <property type="entry name" value="5-DEOXY-GLUCURONATE ISOMERASE"/>
    <property type="match status" value="1"/>
</dbReference>
<dbReference type="PIRSF" id="PIRSF036628">
    <property type="entry name" value="IolB"/>
    <property type="match status" value="1"/>
</dbReference>
<dbReference type="InterPro" id="IPR021120">
    <property type="entry name" value="KduI/IolB_isomerase"/>
</dbReference>
<evidence type="ECO:0000313" key="2">
    <source>
        <dbReference type="EMBL" id="RPF29117.1"/>
    </source>
</evidence>
<dbReference type="InterPro" id="IPR024203">
    <property type="entry name" value="Deoxy-glucuronate_isom_IolB"/>
</dbReference>
<dbReference type="AlphaFoldDB" id="A0A3N4ZA38"/>
<dbReference type="EMBL" id="RKRA01000001">
    <property type="protein sequence ID" value="RPF29117.1"/>
    <property type="molecule type" value="Genomic_DNA"/>
</dbReference>
<dbReference type="GO" id="GO:0008880">
    <property type="term" value="F:glucuronate isomerase activity"/>
    <property type="evidence" value="ECO:0007669"/>
    <property type="project" value="InterPro"/>
</dbReference>
<keyword evidence="1 2" id="KW-0413">Isomerase</keyword>
<dbReference type="Gene3D" id="2.60.120.10">
    <property type="entry name" value="Jelly Rolls"/>
    <property type="match status" value="2"/>
</dbReference>
<sequence>MTVSEILLRAGSTGHGPYSVDVTPERAGWAFSGLKVLELAPGESHELGTGDDELLVLPLAGGCVVEVLEAPGGGAHGVGARDGRVPDGADAARLELIGRPDVFTAVTDFLYLPRRTTAVITAPDGARLALPTARATRDLPVSYQRADAVRTELRGAGAASRQVNNYALGNDVRTDHLLVCEVLTPAGNWSSYPPHKHDEHTGDERELEEIYYFDVAAGPGGPGFGFHRSYGSPGRPLDLAAEVRAGDVVLTPHGYHGPSMAAPGYDLYYLNVMAGPADDGAWLMTDDPAHHWVRGTWEREQVDPRLPMTRPVPAQEAP</sequence>
<organism evidence="2 3">
    <name type="scientific">Georgenia muralis</name>
    <dbReference type="NCBI Taxonomy" id="154117"/>
    <lineage>
        <taxon>Bacteria</taxon>
        <taxon>Bacillati</taxon>
        <taxon>Actinomycetota</taxon>
        <taxon>Actinomycetes</taxon>
        <taxon>Micrococcales</taxon>
        <taxon>Bogoriellaceae</taxon>
        <taxon>Georgenia</taxon>
    </lineage>
</organism>
<dbReference type="Proteomes" id="UP000280726">
    <property type="component" value="Unassembled WGS sequence"/>
</dbReference>
<dbReference type="Pfam" id="PF04962">
    <property type="entry name" value="KduI"/>
    <property type="match status" value="1"/>
</dbReference>
<keyword evidence="3" id="KW-1185">Reference proteome</keyword>
<dbReference type="InterPro" id="IPR014710">
    <property type="entry name" value="RmlC-like_jellyroll"/>
</dbReference>
<dbReference type="SUPFAM" id="SSF51182">
    <property type="entry name" value="RmlC-like cupins"/>
    <property type="match status" value="1"/>
</dbReference>
<evidence type="ECO:0000313" key="3">
    <source>
        <dbReference type="Proteomes" id="UP000280726"/>
    </source>
</evidence>
<dbReference type="InterPro" id="IPR011051">
    <property type="entry name" value="RmlC_Cupin_sf"/>
</dbReference>
<dbReference type="OrthoDB" id="9799936at2"/>
<reference evidence="2 3" key="1">
    <citation type="submission" date="2018-11" db="EMBL/GenBank/DDBJ databases">
        <title>Sequencing the genomes of 1000 actinobacteria strains.</title>
        <authorList>
            <person name="Klenk H.-P."/>
        </authorList>
    </citation>
    <scope>NUCLEOTIDE SEQUENCE [LARGE SCALE GENOMIC DNA]</scope>
    <source>
        <strain evidence="2 3">DSM 14418</strain>
    </source>
</reference>
<evidence type="ECO:0000256" key="1">
    <source>
        <dbReference type="ARBA" id="ARBA00023235"/>
    </source>
</evidence>
<dbReference type="NCBIfam" id="TIGR04378">
    <property type="entry name" value="myo_inos_iolB"/>
    <property type="match status" value="1"/>
</dbReference>
<dbReference type="PANTHER" id="PTHR39193">
    <property type="entry name" value="5-DEOXY-GLUCURONATE ISOMERASE"/>
    <property type="match status" value="1"/>
</dbReference>